<evidence type="ECO:0000313" key="1">
    <source>
        <dbReference type="EMBL" id="MDH2389343.1"/>
    </source>
</evidence>
<dbReference type="GO" id="GO:0003677">
    <property type="term" value="F:DNA binding"/>
    <property type="evidence" value="ECO:0007669"/>
    <property type="project" value="UniProtKB-KW"/>
</dbReference>
<evidence type="ECO:0000313" key="2">
    <source>
        <dbReference type="Proteomes" id="UP001223144"/>
    </source>
</evidence>
<gene>
    <name evidence="1" type="ORF">QCN29_11170</name>
</gene>
<comment type="caution">
    <text evidence="1">The sequence shown here is derived from an EMBL/GenBank/DDBJ whole genome shotgun (WGS) entry which is preliminary data.</text>
</comment>
<accession>A0ABT6HM52</accession>
<reference evidence="1 2" key="1">
    <citation type="submission" date="2023-04" db="EMBL/GenBank/DDBJ databases">
        <title>Streptomyces chengmaiensis sp. nov. isolated from the stem of mangrove plant in Hainan.</title>
        <authorList>
            <person name="Huang X."/>
            <person name="Zhou S."/>
            <person name="Chu X."/>
            <person name="Xie Y."/>
            <person name="Lin Y."/>
        </authorList>
    </citation>
    <scope>NUCLEOTIDE SEQUENCE [LARGE SCALE GENOMIC DNA]</scope>
    <source>
        <strain evidence="1 2">HNM0663</strain>
    </source>
</reference>
<dbReference type="Proteomes" id="UP001223144">
    <property type="component" value="Unassembled WGS sequence"/>
</dbReference>
<dbReference type="RefSeq" id="WP_279927683.1">
    <property type="nucleotide sequence ID" value="NZ_JARWBG010000010.1"/>
</dbReference>
<protein>
    <submittedName>
        <fullName evidence="1">DNA-binding protein</fullName>
    </submittedName>
</protein>
<dbReference type="EMBL" id="JARWBG010000010">
    <property type="protein sequence ID" value="MDH2389343.1"/>
    <property type="molecule type" value="Genomic_DNA"/>
</dbReference>
<organism evidence="1 2">
    <name type="scientific">Streptomyces chengmaiensis</name>
    <dbReference type="NCBI Taxonomy" id="3040919"/>
    <lineage>
        <taxon>Bacteria</taxon>
        <taxon>Bacillati</taxon>
        <taxon>Actinomycetota</taxon>
        <taxon>Actinomycetes</taxon>
        <taxon>Kitasatosporales</taxon>
        <taxon>Streptomycetaceae</taxon>
        <taxon>Streptomyces</taxon>
    </lineage>
</organism>
<keyword evidence="1" id="KW-0238">DNA-binding</keyword>
<proteinExistence type="predicted"/>
<keyword evidence="2" id="KW-1185">Reference proteome</keyword>
<sequence length="54" mass="5646">MAIDVSTAEAFGVGGTLAYRLVRDGEFPVSVIRAGNKLRVRTADVWEALGVGPG</sequence>
<name>A0ABT6HM52_9ACTN</name>